<evidence type="ECO:0000313" key="1">
    <source>
        <dbReference type="EMBL" id="KAH7111111.1"/>
    </source>
</evidence>
<accession>A0A9P9D1T7</accession>
<dbReference type="EMBL" id="JAGMWT010000025">
    <property type="protein sequence ID" value="KAH7111111.1"/>
    <property type="molecule type" value="Genomic_DNA"/>
</dbReference>
<dbReference type="Proteomes" id="UP000700596">
    <property type="component" value="Unassembled WGS sequence"/>
</dbReference>
<keyword evidence="2" id="KW-1185">Reference proteome</keyword>
<sequence length="130" mass="15299">MSSTSTSVSSFLYQHSRRNMLEWLYRFEKLANFVLPIFIDVNYQFLYEGGLFEPADRREAHLNSYNFRTVATLRYISLCASGSFRTPCAHGASSIRYKDICFSNFHACLAWEWLPWVQNAGRPFYVEERK</sequence>
<gene>
    <name evidence="1" type="ORF">B0J11DRAFT_512282</name>
</gene>
<proteinExistence type="predicted"/>
<organism evidence="1 2">
    <name type="scientific">Dendryphion nanum</name>
    <dbReference type="NCBI Taxonomy" id="256645"/>
    <lineage>
        <taxon>Eukaryota</taxon>
        <taxon>Fungi</taxon>
        <taxon>Dikarya</taxon>
        <taxon>Ascomycota</taxon>
        <taxon>Pezizomycotina</taxon>
        <taxon>Dothideomycetes</taxon>
        <taxon>Pleosporomycetidae</taxon>
        <taxon>Pleosporales</taxon>
        <taxon>Torulaceae</taxon>
        <taxon>Dendryphion</taxon>
    </lineage>
</organism>
<name>A0A9P9D1T7_9PLEO</name>
<comment type="caution">
    <text evidence="1">The sequence shown here is derived from an EMBL/GenBank/DDBJ whole genome shotgun (WGS) entry which is preliminary data.</text>
</comment>
<reference evidence="1" key="1">
    <citation type="journal article" date="2021" name="Nat. Commun.">
        <title>Genetic determinants of endophytism in the Arabidopsis root mycobiome.</title>
        <authorList>
            <person name="Mesny F."/>
            <person name="Miyauchi S."/>
            <person name="Thiergart T."/>
            <person name="Pickel B."/>
            <person name="Atanasova L."/>
            <person name="Karlsson M."/>
            <person name="Huettel B."/>
            <person name="Barry K.W."/>
            <person name="Haridas S."/>
            <person name="Chen C."/>
            <person name="Bauer D."/>
            <person name="Andreopoulos W."/>
            <person name="Pangilinan J."/>
            <person name="LaButti K."/>
            <person name="Riley R."/>
            <person name="Lipzen A."/>
            <person name="Clum A."/>
            <person name="Drula E."/>
            <person name="Henrissat B."/>
            <person name="Kohler A."/>
            <person name="Grigoriev I.V."/>
            <person name="Martin F.M."/>
            <person name="Hacquard S."/>
        </authorList>
    </citation>
    <scope>NUCLEOTIDE SEQUENCE</scope>
    <source>
        <strain evidence="1">MPI-CAGE-CH-0243</strain>
    </source>
</reference>
<dbReference type="AlphaFoldDB" id="A0A9P9D1T7"/>
<protein>
    <submittedName>
        <fullName evidence="1">Uncharacterized protein</fullName>
    </submittedName>
</protein>
<evidence type="ECO:0000313" key="2">
    <source>
        <dbReference type="Proteomes" id="UP000700596"/>
    </source>
</evidence>